<dbReference type="Pfam" id="PF00001">
    <property type="entry name" value="7tm_1"/>
    <property type="match status" value="1"/>
</dbReference>
<evidence type="ECO:0000313" key="12">
    <source>
        <dbReference type="EMBL" id="CAF3785400.1"/>
    </source>
</evidence>
<keyword evidence="3 8" id="KW-1133">Transmembrane helix</keyword>
<dbReference type="PROSITE" id="PS50262">
    <property type="entry name" value="G_PROTEIN_RECEP_F1_2"/>
    <property type="match status" value="1"/>
</dbReference>
<evidence type="ECO:0000313" key="14">
    <source>
        <dbReference type="Proteomes" id="UP000663829"/>
    </source>
</evidence>
<reference evidence="10" key="1">
    <citation type="submission" date="2021-02" db="EMBL/GenBank/DDBJ databases">
        <authorList>
            <person name="Nowell W R."/>
        </authorList>
    </citation>
    <scope>NUCLEOTIDE SEQUENCE</scope>
</reference>
<name>A0A814HQ27_9BILA</name>
<protein>
    <recommendedName>
        <fullName evidence="9">G-protein coupled receptors family 1 profile domain-containing protein</fullName>
    </recommendedName>
</protein>
<dbReference type="Gene3D" id="1.20.1070.10">
    <property type="entry name" value="Rhodopsin 7-helix transmembrane proteins"/>
    <property type="match status" value="1"/>
</dbReference>
<evidence type="ECO:0000313" key="13">
    <source>
        <dbReference type="EMBL" id="CAF3941187.1"/>
    </source>
</evidence>
<dbReference type="Proteomes" id="UP000663829">
    <property type="component" value="Unassembled WGS sequence"/>
</dbReference>
<evidence type="ECO:0000256" key="7">
    <source>
        <dbReference type="ARBA" id="ARBA00023224"/>
    </source>
</evidence>
<keyword evidence="6" id="KW-0675">Receptor</keyword>
<feature type="domain" description="G-protein coupled receptors family 1 profile" evidence="9">
    <location>
        <begin position="43"/>
        <end position="386"/>
    </location>
</feature>
<evidence type="ECO:0000256" key="8">
    <source>
        <dbReference type="SAM" id="Phobius"/>
    </source>
</evidence>
<keyword evidence="4" id="KW-0297">G-protein coupled receptor</keyword>
<dbReference type="PRINTS" id="PR00237">
    <property type="entry name" value="GPCRRHODOPSN"/>
</dbReference>
<evidence type="ECO:0000256" key="4">
    <source>
        <dbReference type="ARBA" id="ARBA00023040"/>
    </source>
</evidence>
<comment type="caution">
    <text evidence="10">The sequence shown here is derived from an EMBL/GenBank/DDBJ whole genome shotgun (WGS) entry which is preliminary data.</text>
</comment>
<proteinExistence type="predicted"/>
<evidence type="ECO:0000313" key="10">
    <source>
        <dbReference type="EMBL" id="CAF1013856.1"/>
    </source>
</evidence>
<dbReference type="GO" id="GO:0005886">
    <property type="term" value="C:plasma membrane"/>
    <property type="evidence" value="ECO:0007669"/>
    <property type="project" value="TreeGrafter"/>
</dbReference>
<accession>A0A814HQ27</accession>
<dbReference type="OrthoDB" id="10002760at2759"/>
<organism evidence="10 14">
    <name type="scientific">Didymodactylos carnosus</name>
    <dbReference type="NCBI Taxonomy" id="1234261"/>
    <lineage>
        <taxon>Eukaryota</taxon>
        <taxon>Metazoa</taxon>
        <taxon>Spiralia</taxon>
        <taxon>Gnathifera</taxon>
        <taxon>Rotifera</taxon>
        <taxon>Eurotatoria</taxon>
        <taxon>Bdelloidea</taxon>
        <taxon>Philodinida</taxon>
        <taxon>Philodinidae</taxon>
        <taxon>Didymodactylos</taxon>
    </lineage>
</organism>
<keyword evidence="7" id="KW-0807">Transducer</keyword>
<feature type="transmembrane region" description="Helical" evidence="8">
    <location>
        <begin position="206"/>
        <end position="228"/>
    </location>
</feature>
<dbReference type="EMBL" id="CAJNOK010011565">
    <property type="protein sequence ID" value="CAF1143012.1"/>
    <property type="molecule type" value="Genomic_DNA"/>
</dbReference>
<dbReference type="PANTHER" id="PTHR24243:SF233">
    <property type="entry name" value="THYROTROPIN-RELEASING HORMONE RECEPTOR"/>
    <property type="match status" value="1"/>
</dbReference>
<dbReference type="GO" id="GO:0004930">
    <property type="term" value="F:G protein-coupled receptor activity"/>
    <property type="evidence" value="ECO:0007669"/>
    <property type="project" value="UniProtKB-KW"/>
</dbReference>
<dbReference type="InterPro" id="IPR000276">
    <property type="entry name" value="GPCR_Rhodpsn"/>
</dbReference>
<feature type="transmembrane region" description="Helical" evidence="8">
    <location>
        <begin position="147"/>
        <end position="167"/>
    </location>
</feature>
<feature type="transmembrane region" description="Helical" evidence="8">
    <location>
        <begin position="31"/>
        <end position="51"/>
    </location>
</feature>
<feature type="transmembrane region" description="Helical" evidence="8">
    <location>
        <begin position="367"/>
        <end position="388"/>
    </location>
</feature>
<evidence type="ECO:0000256" key="6">
    <source>
        <dbReference type="ARBA" id="ARBA00023170"/>
    </source>
</evidence>
<dbReference type="AlphaFoldDB" id="A0A814HQ27"/>
<keyword evidence="14" id="KW-1185">Reference proteome</keyword>
<dbReference type="EMBL" id="CAJOBC010003467">
    <property type="protein sequence ID" value="CAF3785400.1"/>
    <property type="molecule type" value="Genomic_DNA"/>
</dbReference>
<dbReference type="Proteomes" id="UP000682733">
    <property type="component" value="Unassembled WGS sequence"/>
</dbReference>
<evidence type="ECO:0000259" key="9">
    <source>
        <dbReference type="PROSITE" id="PS50262"/>
    </source>
</evidence>
<evidence type="ECO:0000256" key="2">
    <source>
        <dbReference type="ARBA" id="ARBA00022692"/>
    </source>
</evidence>
<dbReference type="Proteomes" id="UP000677228">
    <property type="component" value="Unassembled WGS sequence"/>
</dbReference>
<feature type="transmembrane region" description="Helical" evidence="8">
    <location>
        <begin position="327"/>
        <end position="347"/>
    </location>
</feature>
<feature type="transmembrane region" description="Helical" evidence="8">
    <location>
        <begin position="63"/>
        <end position="86"/>
    </location>
</feature>
<feature type="transmembrane region" description="Helical" evidence="8">
    <location>
        <begin position="106"/>
        <end position="126"/>
    </location>
</feature>
<evidence type="ECO:0000256" key="3">
    <source>
        <dbReference type="ARBA" id="ARBA00022989"/>
    </source>
</evidence>
<dbReference type="EMBL" id="CAJOBA010027468">
    <property type="protein sequence ID" value="CAF3941187.1"/>
    <property type="molecule type" value="Genomic_DNA"/>
</dbReference>
<dbReference type="PANTHER" id="PTHR24243">
    <property type="entry name" value="G-PROTEIN COUPLED RECEPTOR"/>
    <property type="match status" value="1"/>
</dbReference>
<sequence length="481" mass="55890">MNETRNITDLFTNNDNPCPNLRQILRPVLYIHNYSIFLFGSISNFLAFSVLMQKSLRRHSTFAYLAFLSLSNALLSIVRFSQYMFAFYWKLTAETGPLFFCRFYRFGLDALTHFSLFTLIAVNIDRARTVTITKRNEKFKKSEFRTVLLKESILASVLCLIHLHWLLKFGHVPGLNGKRTLCSYDENRTSTFYLYFLHSFYPPFELIVFFCIPLFINVICTIIIVRSLRLRMQTAKRYRSKPSIVVVDAPKLSLTSASSTVHPCFCCLWQCRKQNQMRLSICRAKKNSLIQFELETEQLNQDQTTVTTTLTKALETKQMKYRRTRDFHLSAMLIALNILFLFMNLPFNIYTTFIVQRMPDLCSRNFVHQLLDILQITFFSSNFFLYVLTNRRFREEFCNAAIKLLSKDKTTQGRNRNAQVTNTAPITTTSGYMDGGNGGTITQNYDSTVSQDIDNGNTFIAKIIMCKNKYENLPKDFDGSL</sequence>
<keyword evidence="2 8" id="KW-0812">Transmembrane</keyword>
<dbReference type="SUPFAM" id="SSF81321">
    <property type="entry name" value="Family A G protein-coupled receptor-like"/>
    <property type="match status" value="1"/>
</dbReference>
<dbReference type="Proteomes" id="UP000681722">
    <property type="component" value="Unassembled WGS sequence"/>
</dbReference>
<evidence type="ECO:0000256" key="5">
    <source>
        <dbReference type="ARBA" id="ARBA00023136"/>
    </source>
</evidence>
<evidence type="ECO:0000313" key="11">
    <source>
        <dbReference type="EMBL" id="CAF1143012.1"/>
    </source>
</evidence>
<dbReference type="InterPro" id="IPR017452">
    <property type="entry name" value="GPCR_Rhodpsn_7TM"/>
</dbReference>
<gene>
    <name evidence="10" type="ORF">GPM918_LOCUS14410</name>
    <name evidence="11" type="ORF">OVA965_LOCUS21223</name>
    <name evidence="12" type="ORF">SRO942_LOCUS14414</name>
    <name evidence="13" type="ORF">TMI583_LOCUS21819</name>
</gene>
<comment type="subcellular location">
    <subcellularLocation>
        <location evidence="1">Membrane</location>
        <topology evidence="1">Multi-pass membrane protein</topology>
    </subcellularLocation>
</comment>
<evidence type="ECO:0000256" key="1">
    <source>
        <dbReference type="ARBA" id="ARBA00004141"/>
    </source>
</evidence>
<dbReference type="EMBL" id="CAJNOQ010003466">
    <property type="protein sequence ID" value="CAF1013856.1"/>
    <property type="molecule type" value="Genomic_DNA"/>
</dbReference>
<keyword evidence="5 8" id="KW-0472">Membrane</keyword>